<dbReference type="Proteomes" id="UP001056336">
    <property type="component" value="Chromosome"/>
</dbReference>
<evidence type="ECO:0000256" key="3">
    <source>
        <dbReference type="ARBA" id="ARBA00008281"/>
    </source>
</evidence>
<accession>A0ABY4QXG6</accession>
<keyword evidence="12" id="KW-0969">Cilium</keyword>
<evidence type="ECO:0000256" key="6">
    <source>
        <dbReference type="ARBA" id="ARBA00022692"/>
    </source>
</evidence>
<keyword evidence="6 10" id="KW-0812">Transmembrane</keyword>
<comment type="similarity">
    <text evidence="3 10">Belongs to the FliL family.</text>
</comment>
<dbReference type="Pfam" id="PF03748">
    <property type="entry name" value="FliL"/>
    <property type="match status" value="1"/>
</dbReference>
<comment type="subcellular location">
    <subcellularLocation>
        <location evidence="2">Cell membrane</location>
        <topology evidence="2">Single-pass membrane protein</topology>
    </subcellularLocation>
</comment>
<keyword evidence="8 10" id="KW-1133">Transmembrane helix</keyword>
<keyword evidence="4 10" id="KW-1003">Cell membrane</keyword>
<keyword evidence="13" id="KW-1185">Reference proteome</keyword>
<evidence type="ECO:0000256" key="7">
    <source>
        <dbReference type="ARBA" id="ARBA00022779"/>
    </source>
</evidence>
<feature type="compositionally biased region" description="Polar residues" evidence="11">
    <location>
        <begin position="1"/>
        <end position="11"/>
    </location>
</feature>
<keyword evidence="9 10" id="KW-0472">Membrane</keyword>
<evidence type="ECO:0000313" key="12">
    <source>
        <dbReference type="EMBL" id="UQX87962.1"/>
    </source>
</evidence>
<evidence type="ECO:0000256" key="9">
    <source>
        <dbReference type="ARBA" id="ARBA00023136"/>
    </source>
</evidence>
<reference evidence="12" key="1">
    <citation type="journal article" date="2018" name="Int. J. Syst. Evol. Microbiol.">
        <title>Jatrophihabitans telluris sp. nov., isolated from sediment soil of lava forest wetlands and the emended description of the genus Jatrophihabitans.</title>
        <authorList>
            <person name="Lee K.C."/>
            <person name="Suh M.K."/>
            <person name="Eom M.K."/>
            <person name="Kim K.K."/>
            <person name="Kim J.S."/>
            <person name="Kim D.S."/>
            <person name="Ko S.H."/>
            <person name="Shin Y.K."/>
            <person name="Lee J.S."/>
        </authorList>
    </citation>
    <scope>NUCLEOTIDE SEQUENCE</scope>
    <source>
        <strain evidence="12">N237</strain>
    </source>
</reference>
<dbReference type="RefSeq" id="WP_249771000.1">
    <property type="nucleotide sequence ID" value="NZ_CP097332.1"/>
</dbReference>
<proteinExistence type="inferred from homology"/>
<organism evidence="12 13">
    <name type="scientific">Jatrophihabitans telluris</name>
    <dbReference type="NCBI Taxonomy" id="2038343"/>
    <lineage>
        <taxon>Bacteria</taxon>
        <taxon>Bacillati</taxon>
        <taxon>Actinomycetota</taxon>
        <taxon>Actinomycetes</taxon>
        <taxon>Jatrophihabitantales</taxon>
        <taxon>Jatrophihabitantaceae</taxon>
        <taxon>Jatrophihabitans</taxon>
    </lineage>
</organism>
<evidence type="ECO:0000313" key="13">
    <source>
        <dbReference type="Proteomes" id="UP001056336"/>
    </source>
</evidence>
<evidence type="ECO:0000256" key="1">
    <source>
        <dbReference type="ARBA" id="ARBA00002254"/>
    </source>
</evidence>
<evidence type="ECO:0000256" key="5">
    <source>
        <dbReference type="ARBA" id="ARBA00022500"/>
    </source>
</evidence>
<dbReference type="InterPro" id="IPR005503">
    <property type="entry name" value="FliL"/>
</dbReference>
<name>A0ABY4QXG6_9ACTN</name>
<keyword evidence="12" id="KW-0282">Flagellum</keyword>
<gene>
    <name evidence="12" type="ORF">M6D93_16905</name>
</gene>
<feature type="region of interest" description="Disordered" evidence="11">
    <location>
        <begin position="1"/>
        <end position="36"/>
    </location>
</feature>
<reference evidence="12" key="2">
    <citation type="submission" date="2022-05" db="EMBL/GenBank/DDBJ databases">
        <authorList>
            <person name="Kim J.-S."/>
            <person name="Lee K."/>
            <person name="Suh M."/>
            <person name="Eom M."/>
            <person name="Kim J.-S."/>
            <person name="Kim D.-S."/>
            <person name="Ko S.-H."/>
            <person name="Shin Y."/>
            <person name="Lee J.-S."/>
        </authorList>
    </citation>
    <scope>NUCLEOTIDE SEQUENCE</scope>
    <source>
        <strain evidence="12">N237</strain>
    </source>
</reference>
<sequence length="174" mass="18227">MATATDTTRVASQVKGSDKKGGKGGDGSDGADETGGKKKSMKMKIILAVVVLLVAGGAAKFTILKPAAKTTSASKAAAKPVPGPTILMDEMTLNLADGHFLRLKLSVITTKGTAAALDLTEGIQATIDEYSNQPVSALTGTKARTKAKNALLKEFKKIYPKKILDLIYTEFVMQ</sequence>
<evidence type="ECO:0000256" key="2">
    <source>
        <dbReference type="ARBA" id="ARBA00004162"/>
    </source>
</evidence>
<evidence type="ECO:0000256" key="11">
    <source>
        <dbReference type="SAM" id="MobiDB-lite"/>
    </source>
</evidence>
<evidence type="ECO:0000256" key="10">
    <source>
        <dbReference type="RuleBase" id="RU364125"/>
    </source>
</evidence>
<keyword evidence="7 10" id="KW-0283">Flagellar rotation</keyword>
<protein>
    <recommendedName>
        <fullName evidence="10">Flagellar protein FliL</fullName>
    </recommendedName>
</protein>
<feature type="transmembrane region" description="Helical" evidence="10">
    <location>
        <begin position="45"/>
        <end position="64"/>
    </location>
</feature>
<comment type="function">
    <text evidence="1 10">Controls the rotational direction of flagella during chemotaxis.</text>
</comment>
<evidence type="ECO:0000256" key="4">
    <source>
        <dbReference type="ARBA" id="ARBA00022475"/>
    </source>
</evidence>
<keyword evidence="12" id="KW-0966">Cell projection</keyword>
<keyword evidence="5 10" id="KW-0145">Chemotaxis</keyword>
<evidence type="ECO:0000256" key="8">
    <source>
        <dbReference type="ARBA" id="ARBA00022989"/>
    </source>
</evidence>
<dbReference type="EMBL" id="CP097332">
    <property type="protein sequence ID" value="UQX87962.1"/>
    <property type="molecule type" value="Genomic_DNA"/>
</dbReference>